<evidence type="ECO:0000313" key="3">
    <source>
        <dbReference type="Proteomes" id="UP000003676"/>
    </source>
</evidence>
<dbReference type="NCBIfam" id="NF033939">
    <property type="entry name" value="DESULF_POR1"/>
    <property type="match status" value="1"/>
</dbReference>
<organism evidence="2 3">
    <name type="scientific">Desulfovibrio piger ATCC 29098</name>
    <dbReference type="NCBI Taxonomy" id="411464"/>
    <lineage>
        <taxon>Bacteria</taxon>
        <taxon>Pseudomonadati</taxon>
        <taxon>Thermodesulfobacteriota</taxon>
        <taxon>Desulfovibrionia</taxon>
        <taxon>Desulfovibrionales</taxon>
        <taxon>Desulfovibrionaceae</taxon>
        <taxon>Desulfovibrio</taxon>
    </lineage>
</organism>
<dbReference type="AlphaFoldDB" id="B6WSK3"/>
<dbReference type="OrthoDB" id="5464498at2"/>
<dbReference type="STRING" id="901.DESPIGER_0725"/>
<proteinExistence type="predicted"/>
<reference evidence="2 3" key="2">
    <citation type="submission" date="2008-10" db="EMBL/GenBank/DDBJ databases">
        <authorList>
            <person name="Fulton L."/>
            <person name="Clifton S."/>
            <person name="Fulton B."/>
            <person name="Xu J."/>
            <person name="Minx P."/>
            <person name="Pepin K.H."/>
            <person name="Johnson M."/>
            <person name="Bhonagiri V."/>
            <person name="Nash W.E."/>
            <person name="Mardis E.R."/>
            <person name="Wilson R.K."/>
        </authorList>
    </citation>
    <scope>NUCLEOTIDE SEQUENCE [LARGE SCALE GENOMIC DNA]</scope>
    <source>
        <strain evidence="2 3">ATCC 29098</strain>
    </source>
</reference>
<reference evidence="2 3" key="1">
    <citation type="submission" date="2008-10" db="EMBL/GenBank/DDBJ databases">
        <title>Draft genome sequence of Desulvovibrio piger (ATCC 29098).</title>
        <authorList>
            <person name="Sudarsanam P."/>
            <person name="Ley R."/>
            <person name="Guruge J."/>
            <person name="Turnbaugh P.J."/>
            <person name="Mahowald M."/>
            <person name="Liep D."/>
            <person name="Gordon J."/>
        </authorList>
    </citation>
    <scope>NUCLEOTIDE SEQUENCE [LARGE SCALE GENOMIC DNA]</scope>
    <source>
        <strain evidence="2 3">ATCC 29098</strain>
    </source>
</reference>
<feature type="chain" id="PRO_5002849356" description="Outer membrane insertion signal domain protein" evidence="1">
    <location>
        <begin position="24"/>
        <end position="511"/>
    </location>
</feature>
<keyword evidence="1" id="KW-0732">Signal</keyword>
<comment type="caution">
    <text evidence="2">The sequence shown here is derived from an EMBL/GenBank/DDBJ whole genome shotgun (WGS) entry which is preliminary data.</text>
</comment>
<dbReference type="EMBL" id="ABXU01000027">
    <property type="protein sequence ID" value="EEB34026.1"/>
    <property type="molecule type" value="Genomic_DNA"/>
</dbReference>
<sequence length="511" mass="56598">MKKIWCLLLAAAMVTGAAQASHAVDFKAKGVWLASFQYGQNGNFTNGGHTGYDPSEDEFEARSRVRLVIDAVADENLSGQVYFEIGKSIWGKADNPQGGMALGADASIVKLKRAFIDWRVPNTDLKLRMGIQGIGLPYMAMGGPTVFQSDVAAITASYVFNENAAMTAFWARPYNDNYVGDADGDQKNFMDNMDMAGLMVPLTFDGVKLTPWGMFASIGSNTFRNDSSKNYAYVGNKINGVNGGYALSGLFPLRADLLSHKEKLNAYGTAWWGGLSGEITKWDPFRIAWDFSYGNVTYDDGSLNRSGWLAGLLLEYNLDWTKLGLFGWYSSGDDDNVGNGSERLPTISNDYGPCSFSGTFMGPDINGLERDRVIGNNLVGTWGVGFRLKDMSFLEDLKHTFHISLLGGTNDPGILKKYHERTNQWMAPNNPEGTTKVGRENLYLTTRDYALEFGLLNEYKIYDNLQVNLEASYIALWLDKSDDVWGQSLTGGDHRDIRDAWNVSVLFIYSF</sequence>
<dbReference type="InterPro" id="IPR059232">
    <property type="entry name" value="Porin_put"/>
</dbReference>
<name>B6WSK3_9BACT</name>
<dbReference type="Proteomes" id="UP000003676">
    <property type="component" value="Unassembled WGS sequence"/>
</dbReference>
<dbReference type="HOGENOM" id="CLU_042511_0_0_7"/>
<gene>
    <name evidence="2" type="ORF">DESPIG_00992</name>
</gene>
<accession>B6WSK3</accession>
<feature type="signal peptide" evidence="1">
    <location>
        <begin position="1"/>
        <end position="23"/>
    </location>
</feature>
<dbReference type="eggNOG" id="ENOG5033XAY">
    <property type="taxonomic scope" value="Bacteria"/>
</dbReference>
<protein>
    <recommendedName>
        <fullName evidence="4">Outer membrane insertion signal domain protein</fullName>
    </recommendedName>
</protein>
<evidence type="ECO:0008006" key="4">
    <source>
        <dbReference type="Google" id="ProtNLM"/>
    </source>
</evidence>
<evidence type="ECO:0000256" key="1">
    <source>
        <dbReference type="SAM" id="SignalP"/>
    </source>
</evidence>
<dbReference type="RefSeq" id="WP_006005332.1">
    <property type="nucleotide sequence ID" value="NZ_DS996355.1"/>
</dbReference>
<evidence type="ECO:0000313" key="2">
    <source>
        <dbReference type="EMBL" id="EEB34026.1"/>
    </source>
</evidence>